<dbReference type="Proteomes" id="UP001369086">
    <property type="component" value="Unassembled WGS sequence"/>
</dbReference>
<dbReference type="Gene3D" id="1.10.100.10">
    <property type="entry name" value="Insulin-like"/>
    <property type="match status" value="1"/>
</dbReference>
<evidence type="ECO:0000256" key="2">
    <source>
        <dbReference type="ARBA" id="ARBA00004613"/>
    </source>
</evidence>
<evidence type="ECO:0000256" key="5">
    <source>
        <dbReference type="ARBA" id="ARBA00022525"/>
    </source>
</evidence>
<dbReference type="PROSITE" id="PS00262">
    <property type="entry name" value="INSULIN"/>
    <property type="match status" value="1"/>
</dbReference>
<dbReference type="PRINTS" id="PR00277">
    <property type="entry name" value="INSULIN"/>
</dbReference>
<keyword evidence="11" id="KW-0812">Transmembrane</keyword>
<dbReference type="InterPro" id="IPR022352">
    <property type="entry name" value="Ins/IGF/rlx"/>
</dbReference>
<keyword evidence="14" id="KW-1185">Reference proteome</keyword>
<dbReference type="Pfam" id="PF00049">
    <property type="entry name" value="Insulin"/>
    <property type="match status" value="1"/>
</dbReference>
<proteinExistence type="inferred from homology"/>
<evidence type="ECO:0000256" key="7">
    <source>
        <dbReference type="ARBA" id="ARBA00022702"/>
    </source>
</evidence>
<evidence type="ECO:0000256" key="1">
    <source>
        <dbReference type="ARBA" id="ARBA00002985"/>
    </source>
</evidence>
<accession>A0ABR0YKG9</accession>
<feature type="transmembrane region" description="Helical" evidence="11">
    <location>
        <begin position="24"/>
        <end position="48"/>
    </location>
</feature>
<evidence type="ECO:0000256" key="10">
    <source>
        <dbReference type="RuleBase" id="RU000406"/>
    </source>
</evidence>
<keyword evidence="5 10" id="KW-0964">Secreted</keyword>
<evidence type="ECO:0000256" key="9">
    <source>
        <dbReference type="ARBA" id="ARBA00023277"/>
    </source>
</evidence>
<evidence type="ECO:0000256" key="6">
    <source>
        <dbReference type="ARBA" id="ARBA00022526"/>
    </source>
</evidence>
<dbReference type="SMART" id="SM00078">
    <property type="entry name" value="IlGF"/>
    <property type="match status" value="1"/>
</dbReference>
<dbReference type="PANTHER" id="PTHR11454">
    <property type="entry name" value="INSULIN/INSULIN GROWTH FACTOR"/>
    <property type="match status" value="1"/>
</dbReference>
<dbReference type="InterPro" id="IPR016179">
    <property type="entry name" value="Insulin-like"/>
</dbReference>
<dbReference type="PANTHER" id="PTHR11454:SF9">
    <property type="entry name" value="INSULIN"/>
    <property type="match status" value="1"/>
</dbReference>
<evidence type="ECO:0000256" key="4">
    <source>
        <dbReference type="ARBA" id="ARBA00011207"/>
    </source>
</evidence>
<dbReference type="EMBL" id="JAHFZB010000029">
    <property type="protein sequence ID" value="KAK6472705.1"/>
    <property type="molecule type" value="Genomic_DNA"/>
</dbReference>
<dbReference type="InterPro" id="IPR036438">
    <property type="entry name" value="Insulin-like_sf"/>
</dbReference>
<evidence type="ECO:0000313" key="13">
    <source>
        <dbReference type="EMBL" id="KAK6472705.1"/>
    </source>
</evidence>
<gene>
    <name evidence="13" type="ORF">HHUSO_G28498</name>
</gene>
<evidence type="ECO:0000256" key="11">
    <source>
        <dbReference type="SAM" id="Phobius"/>
    </source>
</evidence>
<comment type="function">
    <text evidence="1 10">Insulin decreases blood glucose concentration. It increases cell permeability to monosaccharides, amino acids and fatty acids. It accelerates glycolysis, the pentose phosphate cycle, and glycogen synthesis in liver.</text>
</comment>
<feature type="domain" description="Insulin-like" evidence="12">
    <location>
        <begin position="60"/>
        <end position="143"/>
    </location>
</feature>
<evidence type="ECO:0000313" key="14">
    <source>
        <dbReference type="Proteomes" id="UP001369086"/>
    </source>
</evidence>
<keyword evidence="11" id="KW-0472">Membrane</keyword>
<keyword evidence="9 10" id="KW-0119">Carbohydrate metabolism</keyword>
<keyword evidence="6 10" id="KW-0313">Glucose metabolism</keyword>
<dbReference type="InterPro" id="IPR004825">
    <property type="entry name" value="Insulin"/>
</dbReference>
<comment type="subunit">
    <text evidence="4 10">Heterodimer of a B chain and an A chain linked by two disulfide bonds.</text>
</comment>
<organism evidence="13 14">
    <name type="scientific">Huso huso</name>
    <name type="common">Beluga</name>
    <name type="synonym">Acipenser huso</name>
    <dbReference type="NCBI Taxonomy" id="61971"/>
    <lineage>
        <taxon>Eukaryota</taxon>
        <taxon>Metazoa</taxon>
        <taxon>Chordata</taxon>
        <taxon>Craniata</taxon>
        <taxon>Vertebrata</taxon>
        <taxon>Euteleostomi</taxon>
        <taxon>Actinopterygii</taxon>
        <taxon>Chondrostei</taxon>
        <taxon>Acipenseriformes</taxon>
        <taxon>Acipenseridae</taxon>
        <taxon>Huso</taxon>
    </lineage>
</organism>
<dbReference type="InterPro" id="IPR022353">
    <property type="entry name" value="Insulin_CS"/>
</dbReference>
<keyword evidence="11" id="KW-1133">Transmembrane helix</keyword>
<comment type="caution">
    <text evidence="13">The sequence shown here is derived from an EMBL/GenBank/DDBJ whole genome shotgun (WGS) entry which is preliminary data.</text>
</comment>
<evidence type="ECO:0000256" key="3">
    <source>
        <dbReference type="ARBA" id="ARBA00009034"/>
    </source>
</evidence>
<protein>
    <recommendedName>
        <fullName evidence="10">Insulin</fullName>
    </recommendedName>
</protein>
<dbReference type="SUPFAM" id="SSF56994">
    <property type="entry name" value="Insulin-like"/>
    <property type="match status" value="1"/>
</dbReference>
<keyword evidence="7 10" id="KW-0372">Hormone</keyword>
<name>A0ABR0YKG9_HUSHU</name>
<dbReference type="PRINTS" id="PR00276">
    <property type="entry name" value="INSULINFAMLY"/>
</dbReference>
<evidence type="ECO:0000256" key="8">
    <source>
        <dbReference type="ARBA" id="ARBA00023157"/>
    </source>
</evidence>
<dbReference type="CDD" id="cd04367">
    <property type="entry name" value="IlGF_insulin_like"/>
    <property type="match status" value="1"/>
</dbReference>
<comment type="subcellular location">
    <subcellularLocation>
        <location evidence="2 10">Secreted</location>
    </subcellularLocation>
</comment>
<reference evidence="13 14" key="1">
    <citation type="submission" date="2021-05" db="EMBL/GenBank/DDBJ databases">
        <authorList>
            <person name="Zahm M."/>
            <person name="Klopp C."/>
            <person name="Cabau C."/>
            <person name="Kuhl H."/>
            <person name="Suciu R."/>
            <person name="Ciorpac M."/>
            <person name="Holostenco D."/>
            <person name="Gessner J."/>
            <person name="Wuertz S."/>
            <person name="Hohne C."/>
            <person name="Stock M."/>
            <person name="Gislard M."/>
            <person name="Lluch J."/>
            <person name="Milhes M."/>
            <person name="Lampietro C."/>
            <person name="Lopez Roques C."/>
            <person name="Donnadieu C."/>
            <person name="Du K."/>
            <person name="Schartl M."/>
            <person name="Guiguen Y."/>
        </authorList>
    </citation>
    <scope>NUCLEOTIDE SEQUENCE [LARGE SCALE GENOMIC DNA]</scope>
    <source>
        <strain evidence="13">Hh-F2</strain>
        <tissue evidence="13">Blood</tissue>
    </source>
</reference>
<sequence length="144" mass="16637">MCVYPIHPRLDLNFIKAFKEWDPLIMLCTIFTMVLWFRVLSLLALLVLSSPHMSKAAVNQHLCGSHLLEELNQICRERGFFYIPDKKKRDMTSPFSFLSGKPASENDVDEFPLKQQGEAKVKRGIVEHCCHNPCSLYDLESYCN</sequence>
<evidence type="ECO:0000259" key="12">
    <source>
        <dbReference type="SMART" id="SM00078"/>
    </source>
</evidence>
<keyword evidence="8" id="KW-1015">Disulfide bond</keyword>
<comment type="similarity">
    <text evidence="3 10">Belongs to the insulin family.</text>
</comment>